<evidence type="ECO:0000313" key="2">
    <source>
        <dbReference type="Proteomes" id="UP000030744"/>
    </source>
</evidence>
<dbReference type="OrthoDB" id="10471932at2759"/>
<dbReference type="VEuPathDB" id="ToxoDB:EMH_0067840"/>
<organism evidence="1 2">
    <name type="scientific">Eimeria mitis</name>
    <dbReference type="NCBI Taxonomy" id="44415"/>
    <lineage>
        <taxon>Eukaryota</taxon>
        <taxon>Sar</taxon>
        <taxon>Alveolata</taxon>
        <taxon>Apicomplexa</taxon>
        <taxon>Conoidasida</taxon>
        <taxon>Coccidia</taxon>
        <taxon>Eucoccidiorida</taxon>
        <taxon>Eimeriorina</taxon>
        <taxon>Eimeriidae</taxon>
        <taxon>Eimeria</taxon>
    </lineage>
</organism>
<gene>
    <name evidence="1" type="ORF">EMH_0067840</name>
</gene>
<reference evidence="1" key="2">
    <citation type="submission" date="2013-10" db="EMBL/GenBank/DDBJ databases">
        <authorList>
            <person name="Aslett M."/>
        </authorList>
    </citation>
    <scope>NUCLEOTIDE SEQUENCE [LARGE SCALE GENOMIC DNA]</scope>
    <source>
        <strain evidence="1">Houghton</strain>
    </source>
</reference>
<keyword evidence="2" id="KW-1185">Reference proteome</keyword>
<dbReference type="RefSeq" id="XP_013354124.1">
    <property type="nucleotide sequence ID" value="XM_013498670.1"/>
</dbReference>
<accession>U6K1J8</accession>
<proteinExistence type="predicted"/>
<reference evidence="1" key="1">
    <citation type="submission" date="2013-10" db="EMBL/GenBank/DDBJ databases">
        <title>Genomic analysis of the causative agents of coccidiosis in chickens.</title>
        <authorList>
            <person name="Reid A.J."/>
            <person name="Blake D."/>
            <person name="Billington K."/>
            <person name="Browne H."/>
            <person name="Dunn M."/>
            <person name="Hung S."/>
            <person name="Kawahara F."/>
            <person name="Miranda-Saavedra D."/>
            <person name="Mourier T."/>
            <person name="Nagra H."/>
            <person name="Otto T.D."/>
            <person name="Rawlings N."/>
            <person name="Sanchez A."/>
            <person name="Sanders M."/>
            <person name="Subramaniam C."/>
            <person name="Tay Y."/>
            <person name="Dear P."/>
            <person name="Doerig C."/>
            <person name="Gruber A."/>
            <person name="Parkinson J."/>
            <person name="Shirley M."/>
            <person name="Wan K.L."/>
            <person name="Berriman M."/>
            <person name="Tomley F."/>
            <person name="Pain A."/>
        </authorList>
    </citation>
    <scope>NUCLEOTIDE SEQUENCE [LARGE SCALE GENOMIC DNA]</scope>
    <source>
        <strain evidence="1">Houghton</strain>
    </source>
</reference>
<dbReference type="EMBL" id="HG683384">
    <property type="protein sequence ID" value="CDJ31559.1"/>
    <property type="molecule type" value="Genomic_DNA"/>
</dbReference>
<dbReference type="AlphaFoldDB" id="U6K1J8"/>
<protein>
    <submittedName>
        <fullName evidence="1">Uncharacterized protein</fullName>
    </submittedName>
</protein>
<evidence type="ECO:0000313" key="1">
    <source>
        <dbReference type="EMBL" id="CDJ31559.1"/>
    </source>
</evidence>
<dbReference type="GeneID" id="25381326"/>
<name>U6K1J8_9EIME</name>
<dbReference type="Proteomes" id="UP000030744">
    <property type="component" value="Unassembled WGS sequence"/>
</dbReference>
<sequence length="254" mass="25278">MVGSTAVGTPRGSVATTGVSTAAAGAAGCSPGAALNNSSNGYSNSSCCNGVSAFKSVLPLEASISDIVHRIAQEVLQPILVPSQQPSPPSPFTFTHLDQLQQMLQQRCPSSSSSNTGTPSRRAAGGVAAATAACRGSNSAAAAAVATGTAAAAGGSRSEVSGAAENLSFPSAQPPRCIDSRSLLALVPHDGRLLGQEALGGLAMAVAAALNTVQLLTPEERIKCRMLPPDRSYETNYRCPTLAAAATAAAAAST</sequence>